<feature type="region of interest" description="Disordered" evidence="1">
    <location>
        <begin position="28"/>
        <end position="50"/>
    </location>
</feature>
<feature type="compositionally biased region" description="Basic and acidic residues" evidence="1">
    <location>
        <begin position="35"/>
        <end position="49"/>
    </location>
</feature>
<dbReference type="NCBIfam" id="TIGR04401">
    <property type="entry name" value="TAT_Cys_rich"/>
    <property type="match status" value="1"/>
</dbReference>
<dbReference type="InterPro" id="IPR044543">
    <property type="entry name" value="YHJQ-like"/>
</dbReference>
<dbReference type="EMBL" id="QHCT01000003">
    <property type="protein sequence ID" value="RHX89737.1"/>
    <property type="molecule type" value="Genomic_DNA"/>
</dbReference>
<dbReference type="Pfam" id="PF03860">
    <property type="entry name" value="Csp"/>
    <property type="match status" value="1"/>
</dbReference>
<dbReference type="InterPro" id="IPR030913">
    <property type="entry name" value="Csp1_Cys_rich"/>
</dbReference>
<dbReference type="Proteomes" id="UP000265798">
    <property type="component" value="Unassembled WGS sequence"/>
</dbReference>
<dbReference type="PANTHER" id="PTHR37310:SF1">
    <property type="entry name" value="CYTOPLASMIC PROTEIN"/>
    <property type="match status" value="1"/>
</dbReference>
<feature type="chain" id="PRO_5017263926" evidence="2">
    <location>
        <begin position="26"/>
        <end position="158"/>
    </location>
</feature>
<feature type="signal peptide" evidence="2">
    <location>
        <begin position="1"/>
        <end position="25"/>
    </location>
</feature>
<keyword evidence="2" id="KW-0732">Signal</keyword>
<dbReference type="PANTHER" id="PTHR37310">
    <property type="entry name" value="CYTOPLASMIC PROTEIN-RELATED"/>
    <property type="match status" value="1"/>
</dbReference>
<gene>
    <name evidence="3" type="ORF">DLM75_12295</name>
</gene>
<organism evidence="3 4">
    <name type="scientific">Leptospira stimsonii</name>
    <dbReference type="NCBI Taxonomy" id="2202203"/>
    <lineage>
        <taxon>Bacteria</taxon>
        <taxon>Pseudomonadati</taxon>
        <taxon>Spirochaetota</taxon>
        <taxon>Spirochaetia</taxon>
        <taxon>Leptospirales</taxon>
        <taxon>Leptospiraceae</taxon>
        <taxon>Leptospira</taxon>
    </lineage>
</organism>
<name>A0A396Z7Y7_9LEPT</name>
<comment type="caution">
    <text evidence="3">The sequence shown here is derived from an EMBL/GenBank/DDBJ whole genome shotgun (WGS) entry which is preliminary data.</text>
</comment>
<proteinExistence type="predicted"/>
<accession>A0A396Z7Y7</accession>
<protein>
    <submittedName>
        <fullName evidence="3">Four-helix bundle copper-binding protein</fullName>
    </submittedName>
</protein>
<reference evidence="4" key="1">
    <citation type="submission" date="2018-05" db="EMBL/GenBank/DDBJ databases">
        <title>Leptospira yasudae sp. nov. and Leptospira stimsonii sp. nov., two pathogenic species of the genus Leptospira isolated from environmental sources.</title>
        <authorList>
            <person name="Casanovas-Massana A."/>
            <person name="Hamond C."/>
            <person name="Santos L.A."/>
            <person name="Hacker K.P."/>
            <person name="Balassiano I."/>
            <person name="Medeiros M.A."/>
            <person name="Reis M.G."/>
            <person name="Ko A.I."/>
            <person name="Wunder E.A."/>
        </authorList>
    </citation>
    <scope>NUCLEOTIDE SEQUENCE [LARGE SCALE GENOMIC DNA]</scope>
    <source>
        <strain evidence="4">Yale</strain>
    </source>
</reference>
<dbReference type="Gene3D" id="1.20.1270.360">
    <property type="match status" value="1"/>
</dbReference>
<evidence type="ECO:0000313" key="3">
    <source>
        <dbReference type="EMBL" id="RHX89737.1"/>
    </source>
</evidence>
<dbReference type="AlphaFoldDB" id="A0A396Z7Y7"/>
<sequence>MLTRKELLTQSAAVLAFASAGTLFAKDSTGHNGHKHPDSSKKTEKESAKKGNRKALEAASKCILNAEICLAHCEENLSTGDTMLADCLKTVKDTLALCKAFVSLGASNSVYAKDIAALCIKACEACEKECRVHESHHDICKNCADSCKECIAELKKVA</sequence>
<dbReference type="InterPro" id="IPR005560">
    <property type="entry name" value="Csp_YhjQ"/>
</dbReference>
<dbReference type="RefSeq" id="WP_118968807.1">
    <property type="nucleotide sequence ID" value="NZ_QHCT01000003.1"/>
</dbReference>
<evidence type="ECO:0000313" key="4">
    <source>
        <dbReference type="Proteomes" id="UP000265798"/>
    </source>
</evidence>
<dbReference type="OrthoDB" id="5396211at2"/>
<evidence type="ECO:0000256" key="2">
    <source>
        <dbReference type="SAM" id="SignalP"/>
    </source>
</evidence>
<dbReference type="CDD" id="cd08026">
    <property type="entry name" value="DUF326"/>
    <property type="match status" value="1"/>
</dbReference>
<evidence type="ECO:0000256" key="1">
    <source>
        <dbReference type="SAM" id="MobiDB-lite"/>
    </source>
</evidence>